<dbReference type="InterPro" id="IPR036526">
    <property type="entry name" value="C-N_Hydrolase_sf"/>
</dbReference>
<evidence type="ECO:0000256" key="6">
    <source>
        <dbReference type="ARBA" id="ARBA00023136"/>
    </source>
</evidence>
<dbReference type="CDD" id="cd07571">
    <property type="entry name" value="ALP_N-acyl_transferase"/>
    <property type="match status" value="1"/>
</dbReference>
<dbReference type="EC" id="2.3.1.269" evidence="8"/>
<dbReference type="RefSeq" id="WP_339574379.1">
    <property type="nucleotide sequence ID" value="NZ_JBBIAA010000005.1"/>
</dbReference>
<keyword evidence="6 8" id="KW-0472">Membrane</keyword>
<comment type="pathway">
    <text evidence="8">Protein modification; lipoprotein biosynthesis (N-acyl transfer).</text>
</comment>
<evidence type="ECO:0000256" key="4">
    <source>
        <dbReference type="ARBA" id="ARBA00022692"/>
    </source>
</evidence>
<dbReference type="Proteomes" id="UP001387100">
    <property type="component" value="Unassembled WGS sequence"/>
</dbReference>
<dbReference type="PANTHER" id="PTHR38686">
    <property type="entry name" value="APOLIPOPROTEIN N-ACYLTRANSFERASE"/>
    <property type="match status" value="1"/>
</dbReference>
<evidence type="ECO:0000256" key="7">
    <source>
        <dbReference type="ARBA" id="ARBA00023315"/>
    </source>
</evidence>
<dbReference type="PROSITE" id="PS50263">
    <property type="entry name" value="CN_HYDROLASE"/>
    <property type="match status" value="1"/>
</dbReference>
<feature type="region of interest" description="Disordered" evidence="9">
    <location>
        <begin position="557"/>
        <end position="582"/>
    </location>
</feature>
<evidence type="ECO:0000313" key="11">
    <source>
        <dbReference type="EMBL" id="MEJ5944994.1"/>
    </source>
</evidence>
<comment type="caution">
    <text evidence="11">The sequence shown here is derived from an EMBL/GenBank/DDBJ whole genome shotgun (WGS) entry which is preliminary data.</text>
</comment>
<feature type="transmembrane region" description="Helical" evidence="8">
    <location>
        <begin position="7"/>
        <end position="25"/>
    </location>
</feature>
<evidence type="ECO:0000256" key="1">
    <source>
        <dbReference type="ARBA" id="ARBA00004651"/>
    </source>
</evidence>
<accession>A0ABU8RIU3</accession>
<dbReference type="Pfam" id="PF20154">
    <property type="entry name" value="LNT_N"/>
    <property type="match status" value="1"/>
</dbReference>
<feature type="transmembrane region" description="Helical" evidence="8">
    <location>
        <begin position="116"/>
        <end position="139"/>
    </location>
</feature>
<keyword evidence="12" id="KW-1185">Reference proteome</keyword>
<dbReference type="EMBL" id="JBBIAA010000005">
    <property type="protein sequence ID" value="MEJ5944994.1"/>
    <property type="molecule type" value="Genomic_DNA"/>
</dbReference>
<reference evidence="11 12" key="1">
    <citation type="journal article" date="2017" name="Int. J. Syst. Evol. Microbiol.">
        <title>Pseudokineococcus basanitobsidens sp. nov., isolated from volcanic rock.</title>
        <authorList>
            <person name="Lee D.W."/>
            <person name="Park M.Y."/>
            <person name="Kim J.J."/>
            <person name="Kim B.S."/>
        </authorList>
    </citation>
    <scope>NUCLEOTIDE SEQUENCE [LARGE SCALE GENOMIC DNA]</scope>
    <source>
        <strain evidence="11 12">DSM 103726</strain>
    </source>
</reference>
<keyword evidence="5 8" id="KW-1133">Transmembrane helix</keyword>
<feature type="transmembrane region" description="Helical" evidence="8">
    <location>
        <begin position="222"/>
        <end position="243"/>
    </location>
</feature>
<evidence type="ECO:0000259" key="10">
    <source>
        <dbReference type="PROSITE" id="PS50263"/>
    </source>
</evidence>
<evidence type="ECO:0000256" key="8">
    <source>
        <dbReference type="HAMAP-Rule" id="MF_01148"/>
    </source>
</evidence>
<feature type="transmembrane region" description="Helical" evidence="8">
    <location>
        <begin position="55"/>
        <end position="73"/>
    </location>
</feature>
<name>A0ABU8RIU3_9ACTN</name>
<evidence type="ECO:0000256" key="9">
    <source>
        <dbReference type="SAM" id="MobiDB-lite"/>
    </source>
</evidence>
<keyword evidence="3 8" id="KW-0808">Transferase</keyword>
<evidence type="ECO:0000256" key="5">
    <source>
        <dbReference type="ARBA" id="ARBA00022989"/>
    </source>
</evidence>
<keyword evidence="2 8" id="KW-1003">Cell membrane</keyword>
<sequence>MLLRPPLLVRLVAAALGGLLVAVAFPEPGWWWLAAPGVGLLVAAVAGARVRTGALAGLVHGLVLFVVLLRWTAEYVGPVAYALSVLEAGFTALAGALLVLVLRVGRRGAGHVRREGWAPTGPAAVLLTALGAGGVWTGVEALRGRLPFGGFGWGRLAFSQADAPAVGLASLGGAPLVSFAVATTGAALALVLLRGALAAGAAAPARRTGTTSPAGATSRARAAGAAVAPLALALVAGGAGALVPRPTDPEAGTLVVAAVQGDVPEPGLEFNAERRAVLDNHVRATERLADAVAAGEVPQPDLVVWPENASDIDPFANADAAAQIDRAADAVGAPLLVGTLVRGSRGTGVAATGDPLEDDELRNVVVQWDPGSGPGHVYAKRHPVPFAEYVPHRDFFRLFSDKVDLVRADMVPGEVPGLFDVAGTTAGTLICFEVVEDGLVDDVVDGGAQLLVVPTNNATFGFTDESVQQLAISRVRAVEEGRAVVHASTVGVSAVVQPDGSTGRTTDLFTPDVLVSEVPLRTTRTLSARLGAWPELALSLLGAAVALAGALPGRRGRRAGLPSAAPPAADAEPVGASAGGPR</sequence>
<dbReference type="Gene3D" id="3.60.110.10">
    <property type="entry name" value="Carbon-nitrogen hydrolase"/>
    <property type="match status" value="1"/>
</dbReference>
<proteinExistence type="inferred from homology"/>
<comment type="catalytic activity">
    <reaction evidence="8">
        <text>N-terminal S-1,2-diacyl-sn-glyceryl-L-cysteinyl-[lipoprotein] + a glycerophospholipid = N-acyl-S-1,2-diacyl-sn-glyceryl-L-cysteinyl-[lipoprotein] + a 2-acyl-sn-glycero-3-phospholipid + H(+)</text>
        <dbReference type="Rhea" id="RHEA:48228"/>
        <dbReference type="Rhea" id="RHEA-COMP:14681"/>
        <dbReference type="Rhea" id="RHEA-COMP:14684"/>
        <dbReference type="ChEBI" id="CHEBI:15378"/>
        <dbReference type="ChEBI" id="CHEBI:136912"/>
        <dbReference type="ChEBI" id="CHEBI:140656"/>
        <dbReference type="ChEBI" id="CHEBI:140657"/>
        <dbReference type="ChEBI" id="CHEBI:140660"/>
        <dbReference type="EC" id="2.3.1.269"/>
    </reaction>
</comment>
<dbReference type="InterPro" id="IPR045378">
    <property type="entry name" value="LNT_N"/>
</dbReference>
<protein>
    <recommendedName>
        <fullName evidence="8">Apolipoprotein N-acyltransferase</fullName>
        <shortName evidence="8">ALP N-acyltransferase</shortName>
        <ecNumber evidence="8">2.3.1.269</ecNumber>
    </recommendedName>
</protein>
<comment type="subcellular location">
    <subcellularLocation>
        <location evidence="1 8">Cell membrane</location>
        <topology evidence="1 8">Multi-pass membrane protein</topology>
    </subcellularLocation>
</comment>
<feature type="domain" description="CN hydrolase" evidence="10">
    <location>
        <begin position="254"/>
        <end position="520"/>
    </location>
</feature>
<feature type="transmembrane region" description="Helical" evidence="8">
    <location>
        <begin position="79"/>
        <end position="104"/>
    </location>
</feature>
<comment type="function">
    <text evidence="8">Catalyzes the phospholipid dependent N-acylation of the N-terminal cysteine of apolipoprotein, the last step in lipoprotein maturation.</text>
</comment>
<evidence type="ECO:0000313" key="12">
    <source>
        <dbReference type="Proteomes" id="UP001387100"/>
    </source>
</evidence>
<feature type="transmembrane region" description="Helical" evidence="8">
    <location>
        <begin position="31"/>
        <end position="48"/>
    </location>
</feature>
<organism evidence="11 12">
    <name type="scientific">Pseudokineococcus basanitobsidens</name>
    <dbReference type="NCBI Taxonomy" id="1926649"/>
    <lineage>
        <taxon>Bacteria</taxon>
        <taxon>Bacillati</taxon>
        <taxon>Actinomycetota</taxon>
        <taxon>Actinomycetes</taxon>
        <taxon>Kineosporiales</taxon>
        <taxon>Kineosporiaceae</taxon>
        <taxon>Pseudokineococcus</taxon>
    </lineage>
</organism>
<dbReference type="PANTHER" id="PTHR38686:SF1">
    <property type="entry name" value="APOLIPOPROTEIN N-ACYLTRANSFERASE"/>
    <property type="match status" value="1"/>
</dbReference>
<dbReference type="NCBIfam" id="TIGR00546">
    <property type="entry name" value="lnt"/>
    <property type="match status" value="1"/>
</dbReference>
<evidence type="ECO:0000256" key="2">
    <source>
        <dbReference type="ARBA" id="ARBA00022475"/>
    </source>
</evidence>
<keyword evidence="7 8" id="KW-0012">Acyltransferase</keyword>
<dbReference type="InterPro" id="IPR004563">
    <property type="entry name" value="Apolipo_AcylTrfase"/>
</dbReference>
<keyword evidence="4 8" id="KW-0812">Transmembrane</keyword>
<dbReference type="InterPro" id="IPR003010">
    <property type="entry name" value="C-N_Hydrolase"/>
</dbReference>
<feature type="compositionally biased region" description="Low complexity" evidence="9">
    <location>
        <begin position="557"/>
        <end position="576"/>
    </location>
</feature>
<gene>
    <name evidence="8 11" type="primary">lnt</name>
    <name evidence="11" type="ORF">WDZ17_06750</name>
</gene>
<dbReference type="SUPFAM" id="SSF56317">
    <property type="entry name" value="Carbon-nitrogen hydrolase"/>
    <property type="match status" value="1"/>
</dbReference>
<evidence type="ECO:0000256" key="3">
    <source>
        <dbReference type="ARBA" id="ARBA00022679"/>
    </source>
</evidence>
<feature type="transmembrane region" description="Helical" evidence="8">
    <location>
        <begin position="176"/>
        <end position="201"/>
    </location>
</feature>
<comment type="similarity">
    <text evidence="8">Belongs to the CN hydrolase family. Apolipoprotein N-acyltransferase subfamily.</text>
</comment>
<dbReference type="HAMAP" id="MF_01148">
    <property type="entry name" value="Lnt"/>
    <property type="match status" value="1"/>
</dbReference>
<dbReference type="Pfam" id="PF00795">
    <property type="entry name" value="CN_hydrolase"/>
    <property type="match status" value="1"/>
</dbReference>